<protein>
    <submittedName>
        <fullName evidence="2">Uncharacterized protein</fullName>
    </submittedName>
</protein>
<organism evidence="2 3">
    <name type="scientific">Linnemannia elongata AG-77</name>
    <dbReference type="NCBI Taxonomy" id="1314771"/>
    <lineage>
        <taxon>Eukaryota</taxon>
        <taxon>Fungi</taxon>
        <taxon>Fungi incertae sedis</taxon>
        <taxon>Mucoromycota</taxon>
        <taxon>Mortierellomycotina</taxon>
        <taxon>Mortierellomycetes</taxon>
        <taxon>Mortierellales</taxon>
        <taxon>Mortierellaceae</taxon>
        <taxon>Linnemannia</taxon>
    </lineage>
</organism>
<dbReference type="AlphaFoldDB" id="A0A197JR07"/>
<feature type="compositionally biased region" description="Low complexity" evidence="1">
    <location>
        <begin position="32"/>
        <end position="45"/>
    </location>
</feature>
<gene>
    <name evidence="2" type="ORF">K457DRAFT_634289</name>
</gene>
<dbReference type="OrthoDB" id="191651at2759"/>
<feature type="compositionally biased region" description="Basic residues" evidence="1">
    <location>
        <begin position="188"/>
        <end position="205"/>
    </location>
</feature>
<evidence type="ECO:0000313" key="2">
    <source>
        <dbReference type="EMBL" id="OAQ27398.1"/>
    </source>
</evidence>
<feature type="compositionally biased region" description="Basic and acidic residues" evidence="1">
    <location>
        <begin position="155"/>
        <end position="168"/>
    </location>
</feature>
<name>A0A197JR07_9FUNG</name>
<feature type="region of interest" description="Disordered" evidence="1">
    <location>
        <begin position="31"/>
        <end position="205"/>
    </location>
</feature>
<evidence type="ECO:0000313" key="3">
    <source>
        <dbReference type="Proteomes" id="UP000078512"/>
    </source>
</evidence>
<dbReference type="Proteomes" id="UP000078512">
    <property type="component" value="Unassembled WGS sequence"/>
</dbReference>
<feature type="compositionally biased region" description="Low complexity" evidence="1">
    <location>
        <begin position="70"/>
        <end position="80"/>
    </location>
</feature>
<proteinExistence type="predicted"/>
<evidence type="ECO:0000256" key="1">
    <source>
        <dbReference type="SAM" id="MobiDB-lite"/>
    </source>
</evidence>
<accession>A0A197JR07</accession>
<dbReference type="EMBL" id="KV442057">
    <property type="protein sequence ID" value="OAQ27398.1"/>
    <property type="molecule type" value="Genomic_DNA"/>
</dbReference>
<keyword evidence="3" id="KW-1185">Reference proteome</keyword>
<sequence length="205" mass="21523">MDKQMDAIEKAAMRQYQLDVEAGLVQPTAAMKAAQSEATSSAAKSSTKDSELIPTGLLKLSSTPTPAPAPETTTTDTAIADVSGEGRTDVGSGTEPVAAIAPVKAKKDETIGQPGEWETVDVHNVSSSQQNKKDTKDGPSSVIVDEDEDVAGNPEDLRRFKIVEKTYPLDDDDLAGEGEGAGGGSAVFKKRKGGVGKPRNIRRKL</sequence>
<reference evidence="2 3" key="1">
    <citation type="submission" date="2016-05" db="EMBL/GenBank/DDBJ databases">
        <title>Genome sequencing reveals origins of a unique bacterial endosymbiosis in the earliest lineages of terrestrial Fungi.</title>
        <authorList>
            <consortium name="DOE Joint Genome Institute"/>
            <person name="Uehling J."/>
            <person name="Gryganskyi A."/>
            <person name="Hameed K."/>
            <person name="Tschaplinski T."/>
            <person name="Misztal P."/>
            <person name="Wu S."/>
            <person name="Desiro A."/>
            <person name="Vande Pol N."/>
            <person name="Du Z.-Y."/>
            <person name="Zienkiewicz A."/>
            <person name="Zienkiewicz K."/>
            <person name="Morin E."/>
            <person name="Tisserant E."/>
            <person name="Splivallo R."/>
            <person name="Hainaut M."/>
            <person name="Henrissat B."/>
            <person name="Ohm R."/>
            <person name="Kuo A."/>
            <person name="Yan J."/>
            <person name="Lipzen A."/>
            <person name="Nolan M."/>
            <person name="Labutti K."/>
            <person name="Barry K."/>
            <person name="Goldstein A."/>
            <person name="Labbe J."/>
            <person name="Schadt C."/>
            <person name="Tuskan G."/>
            <person name="Grigoriev I."/>
            <person name="Martin F."/>
            <person name="Vilgalys R."/>
            <person name="Bonito G."/>
        </authorList>
    </citation>
    <scope>NUCLEOTIDE SEQUENCE [LARGE SCALE GENOMIC DNA]</scope>
    <source>
        <strain evidence="2 3">AG-77</strain>
    </source>
</reference>